<dbReference type="EMBL" id="ML208261">
    <property type="protein sequence ID" value="TFK75791.1"/>
    <property type="molecule type" value="Genomic_DNA"/>
</dbReference>
<protein>
    <submittedName>
        <fullName evidence="1">DUF1793-domain-containing protein</fullName>
    </submittedName>
</protein>
<keyword evidence="2" id="KW-1185">Reference proteome</keyword>
<evidence type="ECO:0000313" key="1">
    <source>
        <dbReference type="EMBL" id="TFK75791.1"/>
    </source>
</evidence>
<name>A0ACD3BCZ1_9AGAR</name>
<proteinExistence type="predicted"/>
<gene>
    <name evidence="1" type="ORF">BDN72DRAFT_831226</name>
</gene>
<dbReference type="Proteomes" id="UP000308600">
    <property type="component" value="Unassembled WGS sequence"/>
</dbReference>
<evidence type="ECO:0000313" key="2">
    <source>
        <dbReference type="Proteomes" id="UP000308600"/>
    </source>
</evidence>
<accession>A0ACD3BCZ1</accession>
<sequence>MNLLACVSGALLLFQSALAAPSWSATPILPGSIPLAVRTPYLSAWLPQGSGRALNEAWPQFWTGATLGWAGFVNVDGVSYNFMGTPTLSTPFQKAVQKSFEYTATQSIFVLSAGAVDVTVTFLSPVEPENLLVQSIPFSYMTVSVASTDNKVHDVSIYSDISAEWVSGDNNLIANWGTYKTDQIVHQIEISVPQQQLFSEVNDRIQHGSAYYAIKNHGDVTFQTGADHDVRNQFVQKGRLANTRDTNFRAINDNWPVFALSKHLGKVGKLPVPTTFAIGHIRDPIIEYIVAGGKSENRSSYFWSKLHSPAEVIDHFFDLYPRSAIVANKFDAKIKADSLKISADYAAITTLSVRQAFGATEISIRKDSHGNYDPSSTLVFMKEISSDGNILIMALSYTQKSKDLSFIKKNFQYLDQWTQFLIEDSLVPELQISSDDFAGHLANQTNLAIKGIIGIRAMAEIANLVGDKTRGANYTSIAESYVKEWQVYATAASGQHLTLAYGQDDSWGLSYNLFGDKLLGLNLFPQSVYKMQNDWYKAFIKPFGIILDTRNTWTKSDWTIFTAAIATEPAVRDSLISAVANFIGGGHTDAPFPDLYETGDGRPYGFRARPVAGGHLALLALM</sequence>
<reference evidence="1 2" key="1">
    <citation type="journal article" date="2019" name="Nat. Ecol. Evol.">
        <title>Megaphylogeny resolves global patterns of mushroom evolution.</title>
        <authorList>
            <person name="Varga T."/>
            <person name="Krizsan K."/>
            <person name="Foldi C."/>
            <person name="Dima B."/>
            <person name="Sanchez-Garcia M."/>
            <person name="Sanchez-Ramirez S."/>
            <person name="Szollosi G.J."/>
            <person name="Szarkandi J.G."/>
            <person name="Papp V."/>
            <person name="Albert L."/>
            <person name="Andreopoulos W."/>
            <person name="Angelini C."/>
            <person name="Antonin V."/>
            <person name="Barry K.W."/>
            <person name="Bougher N.L."/>
            <person name="Buchanan P."/>
            <person name="Buyck B."/>
            <person name="Bense V."/>
            <person name="Catcheside P."/>
            <person name="Chovatia M."/>
            <person name="Cooper J."/>
            <person name="Damon W."/>
            <person name="Desjardin D."/>
            <person name="Finy P."/>
            <person name="Geml J."/>
            <person name="Haridas S."/>
            <person name="Hughes K."/>
            <person name="Justo A."/>
            <person name="Karasinski D."/>
            <person name="Kautmanova I."/>
            <person name="Kiss B."/>
            <person name="Kocsube S."/>
            <person name="Kotiranta H."/>
            <person name="LaButti K.M."/>
            <person name="Lechner B.E."/>
            <person name="Liimatainen K."/>
            <person name="Lipzen A."/>
            <person name="Lukacs Z."/>
            <person name="Mihaltcheva S."/>
            <person name="Morgado L.N."/>
            <person name="Niskanen T."/>
            <person name="Noordeloos M.E."/>
            <person name="Ohm R.A."/>
            <person name="Ortiz-Santana B."/>
            <person name="Ovrebo C."/>
            <person name="Racz N."/>
            <person name="Riley R."/>
            <person name="Savchenko A."/>
            <person name="Shiryaev A."/>
            <person name="Soop K."/>
            <person name="Spirin V."/>
            <person name="Szebenyi C."/>
            <person name="Tomsovsky M."/>
            <person name="Tulloss R.E."/>
            <person name="Uehling J."/>
            <person name="Grigoriev I.V."/>
            <person name="Vagvolgyi C."/>
            <person name="Papp T."/>
            <person name="Martin F.M."/>
            <person name="Miettinen O."/>
            <person name="Hibbett D.S."/>
            <person name="Nagy L.G."/>
        </authorList>
    </citation>
    <scope>NUCLEOTIDE SEQUENCE [LARGE SCALE GENOMIC DNA]</scope>
    <source>
        <strain evidence="1 2">NL-1719</strain>
    </source>
</reference>
<organism evidence="1 2">
    <name type="scientific">Pluteus cervinus</name>
    <dbReference type="NCBI Taxonomy" id="181527"/>
    <lineage>
        <taxon>Eukaryota</taxon>
        <taxon>Fungi</taxon>
        <taxon>Dikarya</taxon>
        <taxon>Basidiomycota</taxon>
        <taxon>Agaricomycotina</taxon>
        <taxon>Agaricomycetes</taxon>
        <taxon>Agaricomycetidae</taxon>
        <taxon>Agaricales</taxon>
        <taxon>Pluteineae</taxon>
        <taxon>Pluteaceae</taxon>
        <taxon>Pluteus</taxon>
    </lineage>
</organism>